<dbReference type="RefSeq" id="WP_146908747.1">
    <property type="nucleotide sequence ID" value="NZ_BJUS01000015.1"/>
</dbReference>
<protein>
    <recommendedName>
        <fullName evidence="1">Extensin-like C-terminal domain-containing protein</fullName>
    </recommendedName>
</protein>
<feature type="domain" description="Extensin-like C-terminal" evidence="1">
    <location>
        <begin position="59"/>
        <end position="233"/>
    </location>
</feature>
<proteinExistence type="predicted"/>
<reference evidence="2 3" key="1">
    <citation type="submission" date="2019-07" db="EMBL/GenBank/DDBJ databases">
        <title>Whole genome shotgun sequence of Halomonas halophila NBRC 102604.</title>
        <authorList>
            <person name="Hosoyama A."/>
            <person name="Uohara A."/>
            <person name="Ohji S."/>
            <person name="Ichikawa N."/>
        </authorList>
    </citation>
    <scope>NUCLEOTIDE SEQUENCE [LARGE SCALE GENOMIC DNA]</scope>
    <source>
        <strain evidence="2 3">NBRC 102604</strain>
    </source>
</reference>
<name>A0ABQ0U3Y2_9GAMM</name>
<comment type="caution">
    <text evidence="2">The sequence shown here is derived from an EMBL/GenBank/DDBJ whole genome shotgun (WGS) entry which is preliminary data.</text>
</comment>
<dbReference type="Pfam" id="PF06904">
    <property type="entry name" value="Extensin-like_C"/>
    <property type="match status" value="1"/>
</dbReference>
<evidence type="ECO:0000259" key="1">
    <source>
        <dbReference type="Pfam" id="PF06904"/>
    </source>
</evidence>
<organism evidence="2 3">
    <name type="scientific">Halomonas halophila</name>
    <dbReference type="NCBI Taxonomy" id="29573"/>
    <lineage>
        <taxon>Bacteria</taxon>
        <taxon>Pseudomonadati</taxon>
        <taxon>Pseudomonadota</taxon>
        <taxon>Gammaproteobacteria</taxon>
        <taxon>Oceanospirillales</taxon>
        <taxon>Halomonadaceae</taxon>
        <taxon>Halomonas</taxon>
    </lineage>
</organism>
<accession>A0ABQ0U3Y2</accession>
<evidence type="ECO:0000313" key="2">
    <source>
        <dbReference type="EMBL" id="GEK73060.1"/>
    </source>
</evidence>
<gene>
    <name evidence="2" type="ORF">HHA04nite_16040</name>
</gene>
<dbReference type="InterPro" id="IPR009683">
    <property type="entry name" value="Extensin-like_C"/>
</dbReference>
<keyword evidence="3" id="KW-1185">Reference proteome</keyword>
<dbReference type="EMBL" id="BJUS01000015">
    <property type="protein sequence ID" value="GEK73060.1"/>
    <property type="molecule type" value="Genomic_DNA"/>
</dbReference>
<sequence>MRGGTLILLLGLVGVGIAFDKGVWTLPAGWNPWRPLAVENPPTPLTRWKLGRLQDDPEACLAVLARSDEPALAYTPLADHEPVAGCPLENVVRLERSGVRFSSSFVASCPLAVAWLRYERHRLQPAARALFGEPVASVEHYGSFACRNIYGREEGRRSQHATAEALDVAAYRLADGRRIALPGDWGDDDVEGDFLERARQGACDVFGTVLGPDYNAAHADHFHLSMRGWRVCR</sequence>
<dbReference type="Proteomes" id="UP000321121">
    <property type="component" value="Unassembled WGS sequence"/>
</dbReference>
<evidence type="ECO:0000313" key="3">
    <source>
        <dbReference type="Proteomes" id="UP000321121"/>
    </source>
</evidence>